<feature type="binding site" evidence="2">
    <location>
        <begin position="59"/>
        <end position="61"/>
    </location>
    <ligand>
        <name>substrate</name>
    </ligand>
</feature>
<feature type="binding site" evidence="2">
    <location>
        <position position="63"/>
    </location>
    <ligand>
        <name>substrate</name>
    </ligand>
</feature>
<dbReference type="HOGENOM" id="CLU_038505_1_1_7"/>
<sequence>MSENFPYHVAIIMDGNGRWAKQQGKNRTYGHYIGSNVVDKIVEAAIEEGVKYLTLYTFSTENWKRPKSEIRFLMFLLKKQLIKKRELFLRKNVKFNVIGDIDVFEDEIKENINQLIEITENNTGLRVSLALNYGGRYEIVRASKEIARKVKEGLIEPDEIDEKLFAQHLYTYDMPDVDLLIRTGGEKRVSNFLLWQISYGEFVFFDKHWPEFSSDDLKVAIEEFKRRKRKFGGL</sequence>
<dbReference type="EC" id="2.5.1.-" evidence="2"/>
<dbReference type="OrthoDB" id="4191603at2"/>
<dbReference type="STRING" id="760142.Hipma_1508"/>
<keyword evidence="4" id="KW-1185">Reference proteome</keyword>
<comment type="function">
    <text evidence="2">Catalyzes the condensation of isopentenyl diphosphate (IPP) with allylic pyrophosphates generating different type of terpenoids.</text>
</comment>
<evidence type="ECO:0000313" key="3">
    <source>
        <dbReference type="EMBL" id="AEA34464.1"/>
    </source>
</evidence>
<keyword evidence="2" id="KW-0460">Magnesium</keyword>
<dbReference type="CDD" id="cd00475">
    <property type="entry name" value="Cis_IPPS"/>
    <property type="match status" value="1"/>
</dbReference>
<dbReference type="eggNOG" id="COG0020">
    <property type="taxonomic scope" value="Bacteria"/>
</dbReference>
<dbReference type="InParanoid" id="F2LTT8"/>
<dbReference type="NCBIfam" id="TIGR00055">
    <property type="entry name" value="uppS"/>
    <property type="match status" value="1"/>
</dbReference>
<evidence type="ECO:0000256" key="1">
    <source>
        <dbReference type="ARBA" id="ARBA00022679"/>
    </source>
</evidence>
<dbReference type="EMBL" id="CP002606">
    <property type="protein sequence ID" value="AEA34464.1"/>
    <property type="molecule type" value="Genomic_DNA"/>
</dbReference>
<feature type="binding site" evidence="2">
    <location>
        <position position="14"/>
    </location>
    <ligand>
        <name>Mg(2+)</name>
        <dbReference type="ChEBI" id="CHEBI:18420"/>
    </ligand>
</feature>
<proteinExistence type="inferred from homology"/>
<feature type="binding site" evidence="2">
    <location>
        <position position="27"/>
    </location>
    <ligand>
        <name>substrate</name>
    </ligand>
</feature>
<dbReference type="GO" id="GO:0045547">
    <property type="term" value="F:ditrans,polycis-polyprenyl diphosphate synthase [(2E,6E)-farnesyl diphosphate specific] activity"/>
    <property type="evidence" value="ECO:0007669"/>
    <property type="project" value="TreeGrafter"/>
</dbReference>
<feature type="binding site" evidence="2">
    <location>
        <position position="201"/>
    </location>
    <ligand>
        <name>Mg(2+)</name>
        <dbReference type="ChEBI" id="CHEBI:18420"/>
    </ligand>
</feature>
<comment type="subunit">
    <text evidence="2">Homodimer.</text>
</comment>
<gene>
    <name evidence="3" type="ordered locus">Hipma_1508</name>
</gene>
<dbReference type="GO" id="GO:0016094">
    <property type="term" value="P:polyprenol biosynthetic process"/>
    <property type="evidence" value="ECO:0007669"/>
    <property type="project" value="TreeGrafter"/>
</dbReference>
<feature type="binding site" evidence="2">
    <location>
        <position position="182"/>
    </location>
    <ligand>
        <name>substrate</name>
    </ligand>
</feature>
<reference evidence="3 4" key="1">
    <citation type="journal article" date="2011" name="Stand. Genomic Sci.">
        <title>Complete genome sequence of the thermophilic sulfur-reducer Hippea maritima type strain (MH(2)).</title>
        <authorList>
            <person name="Huntemann M."/>
            <person name="Lu M."/>
            <person name="Nolan M."/>
            <person name="Lapidus A."/>
            <person name="Lucas S."/>
            <person name="Hammon N."/>
            <person name="Deshpande S."/>
            <person name="Cheng J.F."/>
            <person name="Tapia R."/>
            <person name="Han C."/>
            <person name="Goodwin L."/>
            <person name="Pitluck S."/>
            <person name="Liolios K."/>
            <person name="Pagani I."/>
            <person name="Ivanova N."/>
            <person name="Ovchinikova G."/>
            <person name="Pati A."/>
            <person name="Chen A."/>
            <person name="Palaniappan K."/>
            <person name="Land M."/>
            <person name="Hauser L."/>
            <person name="Jeffries C.D."/>
            <person name="Detter J.C."/>
            <person name="Brambilla E.M."/>
            <person name="Rohde M."/>
            <person name="Spring S."/>
            <person name="Goker M."/>
            <person name="Woyke T."/>
            <person name="Bristow J."/>
            <person name="Eisen J.A."/>
            <person name="Markowitz V."/>
            <person name="Hugenholtz P."/>
            <person name="Kyrpides N.C."/>
            <person name="Klenk H.P."/>
            <person name="Mavromatis K."/>
        </authorList>
    </citation>
    <scope>NUCLEOTIDE SEQUENCE [LARGE SCALE GENOMIC DNA]</scope>
    <source>
        <strain evidence="4">ATCC 700847 / DSM 10411 / MH2</strain>
    </source>
</reference>
<dbReference type="FunFam" id="3.40.1180.10:FF:000001">
    <property type="entry name" value="(2E,6E)-farnesyl-diphosphate-specific ditrans,polycis-undecaprenyl-diphosphate synthase"/>
    <property type="match status" value="1"/>
</dbReference>
<dbReference type="PANTHER" id="PTHR10291">
    <property type="entry name" value="DEHYDRODOLICHYL DIPHOSPHATE SYNTHASE FAMILY MEMBER"/>
    <property type="match status" value="1"/>
</dbReference>
<organism evidence="3 4">
    <name type="scientific">Hippea maritima (strain ATCC 700847 / DSM 10411 / MH2)</name>
    <dbReference type="NCBI Taxonomy" id="760142"/>
    <lineage>
        <taxon>Bacteria</taxon>
        <taxon>Pseudomonadati</taxon>
        <taxon>Campylobacterota</taxon>
        <taxon>Desulfurellia</taxon>
        <taxon>Desulfurellales</taxon>
        <taxon>Hippeaceae</taxon>
        <taxon>Hippea</taxon>
    </lineage>
</organism>
<dbReference type="InterPro" id="IPR018520">
    <property type="entry name" value="UPP_synth-like_CS"/>
</dbReference>
<reference evidence="4" key="2">
    <citation type="submission" date="2011-03" db="EMBL/GenBank/DDBJ databases">
        <title>The complete genome of Hippea maritima DSM 10411.</title>
        <authorList>
            <consortium name="US DOE Joint Genome Institute (JGI-PGF)"/>
            <person name="Lucas S."/>
            <person name="Copeland A."/>
            <person name="Lapidus A."/>
            <person name="Bruce D."/>
            <person name="Goodwin L."/>
            <person name="Pitluck S."/>
            <person name="Peters L."/>
            <person name="Kyrpides N."/>
            <person name="Mavromatis K."/>
            <person name="Pagani I."/>
            <person name="Ivanova N."/>
            <person name="Mikhailova N."/>
            <person name="Lu M."/>
            <person name="Detter J.C."/>
            <person name="Tapia R."/>
            <person name="Han C."/>
            <person name="Land M."/>
            <person name="Hauser L."/>
            <person name="Markowitz V."/>
            <person name="Cheng J.-F."/>
            <person name="Hugenholtz P."/>
            <person name="Woyke T."/>
            <person name="Wu D."/>
            <person name="Spring S."/>
            <person name="Schroeder M."/>
            <person name="Brambilla E."/>
            <person name="Klenk H.-P."/>
            <person name="Eisen J.A."/>
        </authorList>
    </citation>
    <scope>NUCLEOTIDE SEQUENCE [LARGE SCALE GENOMIC DNA]</scope>
    <source>
        <strain evidence="4">ATCC 700847 / DSM 10411 / MH2</strain>
    </source>
</reference>
<dbReference type="Pfam" id="PF01255">
    <property type="entry name" value="Prenyltransf"/>
    <property type="match status" value="1"/>
</dbReference>
<keyword evidence="1 2" id="KW-0808">Transferase</keyword>
<feature type="active site" description="Proton acceptor" evidence="2">
    <location>
        <position position="62"/>
    </location>
</feature>
<feature type="binding site" evidence="2">
    <location>
        <position position="31"/>
    </location>
    <ligand>
        <name>substrate</name>
    </ligand>
</feature>
<dbReference type="PANTHER" id="PTHR10291:SF0">
    <property type="entry name" value="DEHYDRODOLICHYL DIPHOSPHATE SYNTHASE 2"/>
    <property type="match status" value="1"/>
</dbReference>
<feature type="binding site" evidence="2">
    <location>
        <begin position="15"/>
        <end position="18"/>
    </location>
    <ligand>
        <name>substrate</name>
    </ligand>
</feature>
<feature type="binding site" evidence="2">
    <location>
        <position position="65"/>
    </location>
    <ligand>
        <name>substrate</name>
    </ligand>
</feature>
<dbReference type="AlphaFoldDB" id="F2LTT8"/>
<dbReference type="HAMAP" id="MF_01139">
    <property type="entry name" value="ISPT"/>
    <property type="match status" value="1"/>
</dbReference>
<dbReference type="InterPro" id="IPR036424">
    <property type="entry name" value="UPP_synth-like_sf"/>
</dbReference>
<dbReference type="NCBIfam" id="NF011405">
    <property type="entry name" value="PRK14830.1"/>
    <property type="match status" value="1"/>
</dbReference>
<name>F2LTT8_HIPMA</name>
<dbReference type="RefSeq" id="WP_013682493.1">
    <property type="nucleotide sequence ID" value="NC_015318.1"/>
</dbReference>
<protein>
    <recommendedName>
        <fullName evidence="2">Isoprenyl transferase</fullName>
        <ecNumber evidence="2">2.5.1.-</ecNumber>
    </recommendedName>
</protein>
<dbReference type="GO" id="GO:0000287">
    <property type="term" value="F:magnesium ion binding"/>
    <property type="evidence" value="ECO:0007669"/>
    <property type="project" value="UniProtKB-UniRule"/>
</dbReference>
<feature type="binding site" evidence="2">
    <location>
        <position position="19"/>
    </location>
    <ligand>
        <name>substrate</name>
    </ligand>
</feature>
<dbReference type="KEGG" id="hmr:Hipma_1508"/>
<dbReference type="Proteomes" id="UP000008139">
    <property type="component" value="Chromosome"/>
</dbReference>
<accession>F2LTT8</accession>
<keyword evidence="2" id="KW-0479">Metal-binding</keyword>
<dbReference type="FunCoup" id="F2LTT8">
    <property type="interactions" value="392"/>
</dbReference>
<dbReference type="InterPro" id="IPR001441">
    <property type="entry name" value="UPP_synth-like"/>
</dbReference>
<feature type="binding site" evidence="2">
    <location>
        <begin position="188"/>
        <end position="190"/>
    </location>
    <ligand>
        <name>substrate</name>
    </ligand>
</feature>
<comment type="cofactor">
    <cofactor evidence="2">
        <name>Mg(2+)</name>
        <dbReference type="ChEBI" id="CHEBI:18420"/>
    </cofactor>
    <text evidence="2">Binds 2 magnesium ions per subunit.</text>
</comment>
<evidence type="ECO:0000313" key="4">
    <source>
        <dbReference type="Proteomes" id="UP000008139"/>
    </source>
</evidence>
<comment type="similarity">
    <text evidence="2">Belongs to the UPP synthase family.</text>
</comment>
<dbReference type="Gene3D" id="3.40.1180.10">
    <property type="entry name" value="Decaprenyl diphosphate synthase-like"/>
    <property type="match status" value="1"/>
</dbReference>
<dbReference type="SUPFAM" id="SSF64005">
    <property type="entry name" value="Undecaprenyl diphosphate synthase"/>
    <property type="match status" value="1"/>
</dbReference>
<dbReference type="PROSITE" id="PS01066">
    <property type="entry name" value="UPP_SYNTHASE"/>
    <property type="match status" value="1"/>
</dbReference>
<feature type="active site" evidence="2">
    <location>
        <position position="14"/>
    </location>
</feature>
<evidence type="ECO:0000256" key="2">
    <source>
        <dbReference type="HAMAP-Rule" id="MF_01139"/>
    </source>
</evidence>